<dbReference type="STRING" id="1263082.A0A068RLA3"/>
<dbReference type="InterPro" id="IPR051730">
    <property type="entry name" value="NASP-like"/>
</dbReference>
<sequence>MADSSDQQQKINTLLEEGNRSLSLNDYETSVEKLGEACQLLDSIHGELAPESGDAYFAYGRALLQHAIQQNTVLGDSKRQDEAAAASTASSEAKPKTTSNSKFHFEDDDQEEEDQEQDEQQQQGDEEDDEDDFQTAWEILDLSRVILEKNDDKETRLKLADVHLCLGDVSVETEKFDQALPDYRKALEIKKELLDQGDRQLAEAHYKLALALEFSTNEGDQAGEEIKNAIQVLKKRIESIQSDTTKDEEDDVKGKGKATSTPAAADDNKEVKEIKQLIVDMEEKAEELTSRQEKQKEAEALLKSFLGAGGQSAVTALNTATVNDLSSMIKRKSTNNPEGNSNKKQKQ</sequence>
<dbReference type="InterPro" id="IPR019544">
    <property type="entry name" value="Tetratricopeptide_SHNi-TPR_dom"/>
</dbReference>
<accession>A0A068RLA3</accession>
<protein>
    <recommendedName>
        <fullName evidence="8">Tetratricopeptide SHNi-TPR domain-containing protein</fullName>
    </recommendedName>
</protein>
<gene>
    <name evidence="9" type="ORF">LCOR_02124.1</name>
</gene>
<dbReference type="PROSITE" id="PS50005">
    <property type="entry name" value="TPR"/>
    <property type="match status" value="1"/>
</dbReference>
<dbReference type="VEuPathDB" id="FungiDB:LCOR_02124.1"/>
<proteinExistence type="inferred from homology"/>
<feature type="compositionally biased region" description="Low complexity" evidence="7">
    <location>
        <begin position="83"/>
        <end position="99"/>
    </location>
</feature>
<evidence type="ECO:0000313" key="10">
    <source>
        <dbReference type="Proteomes" id="UP000027586"/>
    </source>
</evidence>
<evidence type="ECO:0000256" key="2">
    <source>
        <dbReference type="ARBA" id="ARBA00008402"/>
    </source>
</evidence>
<evidence type="ECO:0000256" key="4">
    <source>
        <dbReference type="ARBA" id="ARBA00022803"/>
    </source>
</evidence>
<evidence type="ECO:0000256" key="7">
    <source>
        <dbReference type="SAM" id="MobiDB-lite"/>
    </source>
</evidence>
<dbReference type="SMART" id="SM00028">
    <property type="entry name" value="TPR"/>
    <property type="match status" value="1"/>
</dbReference>
<reference evidence="9" key="1">
    <citation type="submission" date="2013-08" db="EMBL/GenBank/DDBJ databases">
        <title>Gene expansion shapes genome architecture in the human pathogen Lichtheimia corymbifera: an evolutionary genomics analysis in the ancient terrestrial Mucorales (Mucoromycotina).</title>
        <authorList>
            <person name="Schwartze V.U."/>
            <person name="Winter S."/>
            <person name="Shelest E."/>
            <person name="Marcet-Houben M."/>
            <person name="Horn F."/>
            <person name="Wehner S."/>
            <person name="Hoffmann K."/>
            <person name="Riege K."/>
            <person name="Sammeth M."/>
            <person name="Nowrousian M."/>
            <person name="Valiante V."/>
            <person name="Linde J."/>
            <person name="Jacobsen I.D."/>
            <person name="Marz M."/>
            <person name="Brakhage A.A."/>
            <person name="Gabaldon T."/>
            <person name="Bocker S."/>
            <person name="Voigt K."/>
        </authorList>
    </citation>
    <scope>NUCLEOTIDE SEQUENCE [LARGE SCALE GENOMIC DNA]</scope>
    <source>
        <strain evidence="9">FSU 9682</strain>
    </source>
</reference>
<keyword evidence="3" id="KW-0677">Repeat</keyword>
<organism evidence="9 10">
    <name type="scientific">Lichtheimia corymbifera JMRC:FSU:9682</name>
    <dbReference type="NCBI Taxonomy" id="1263082"/>
    <lineage>
        <taxon>Eukaryota</taxon>
        <taxon>Fungi</taxon>
        <taxon>Fungi incertae sedis</taxon>
        <taxon>Mucoromycota</taxon>
        <taxon>Mucoromycotina</taxon>
        <taxon>Mucoromycetes</taxon>
        <taxon>Mucorales</taxon>
        <taxon>Lichtheimiaceae</taxon>
        <taxon>Lichtheimia</taxon>
    </lineage>
</organism>
<dbReference type="SUPFAM" id="SSF48452">
    <property type="entry name" value="TPR-like"/>
    <property type="match status" value="1"/>
</dbReference>
<feature type="compositionally biased region" description="Acidic residues" evidence="7">
    <location>
        <begin position="106"/>
        <end position="132"/>
    </location>
</feature>
<feature type="region of interest" description="Disordered" evidence="7">
    <location>
        <begin position="242"/>
        <end position="269"/>
    </location>
</feature>
<evidence type="ECO:0000259" key="8">
    <source>
        <dbReference type="Pfam" id="PF10516"/>
    </source>
</evidence>
<name>A0A068RLA3_9FUNG</name>
<evidence type="ECO:0000256" key="6">
    <source>
        <dbReference type="PROSITE-ProRule" id="PRU00339"/>
    </source>
</evidence>
<feature type="compositionally biased region" description="Polar residues" evidence="7">
    <location>
        <begin position="334"/>
        <end position="347"/>
    </location>
</feature>
<dbReference type="EMBL" id="CBTN010000006">
    <property type="protein sequence ID" value="CDH50412.1"/>
    <property type="molecule type" value="Genomic_DNA"/>
</dbReference>
<evidence type="ECO:0000256" key="5">
    <source>
        <dbReference type="ARBA" id="ARBA00023242"/>
    </source>
</evidence>
<dbReference type="Gene3D" id="1.25.40.10">
    <property type="entry name" value="Tetratricopeptide repeat domain"/>
    <property type="match status" value="1"/>
</dbReference>
<keyword evidence="5" id="KW-0539">Nucleus</keyword>
<feature type="repeat" description="TPR" evidence="6">
    <location>
        <begin position="160"/>
        <end position="193"/>
    </location>
</feature>
<feature type="region of interest" description="Disordered" evidence="7">
    <location>
        <begin position="75"/>
        <end position="132"/>
    </location>
</feature>
<keyword evidence="4 6" id="KW-0802">TPR repeat</keyword>
<feature type="domain" description="Tetratricopeptide SHNi-TPR" evidence="8">
    <location>
        <begin position="160"/>
        <end position="195"/>
    </location>
</feature>
<dbReference type="GO" id="GO:0005654">
    <property type="term" value="C:nucleoplasm"/>
    <property type="evidence" value="ECO:0007669"/>
    <property type="project" value="TreeGrafter"/>
</dbReference>
<comment type="subcellular location">
    <subcellularLocation>
        <location evidence="1">Nucleus</location>
    </subcellularLocation>
</comment>
<dbReference type="GO" id="GO:0042393">
    <property type="term" value="F:histone binding"/>
    <property type="evidence" value="ECO:0007669"/>
    <property type="project" value="TreeGrafter"/>
</dbReference>
<evidence type="ECO:0000256" key="3">
    <source>
        <dbReference type="ARBA" id="ARBA00022737"/>
    </source>
</evidence>
<dbReference type="PANTHER" id="PTHR15081">
    <property type="entry name" value="NUCLEAR AUTOANTIGENIC SPERM PROTEIN NASP -RELATED"/>
    <property type="match status" value="1"/>
</dbReference>
<evidence type="ECO:0000313" key="9">
    <source>
        <dbReference type="EMBL" id="CDH50412.1"/>
    </source>
</evidence>
<dbReference type="AlphaFoldDB" id="A0A068RLA3"/>
<evidence type="ECO:0000256" key="1">
    <source>
        <dbReference type="ARBA" id="ARBA00004123"/>
    </source>
</evidence>
<dbReference type="Proteomes" id="UP000027586">
    <property type="component" value="Unassembled WGS sequence"/>
</dbReference>
<dbReference type="InterPro" id="IPR011990">
    <property type="entry name" value="TPR-like_helical_dom_sf"/>
</dbReference>
<dbReference type="PANTHER" id="PTHR15081:SF1">
    <property type="entry name" value="NUCLEAR AUTOANTIGENIC SPERM PROTEIN"/>
    <property type="match status" value="1"/>
</dbReference>
<comment type="similarity">
    <text evidence="2">Belongs to the NASP family.</text>
</comment>
<keyword evidence="10" id="KW-1185">Reference proteome</keyword>
<feature type="region of interest" description="Disordered" evidence="7">
    <location>
        <begin position="327"/>
        <end position="347"/>
    </location>
</feature>
<dbReference type="GO" id="GO:0006335">
    <property type="term" value="P:DNA replication-dependent chromatin assembly"/>
    <property type="evidence" value="ECO:0007669"/>
    <property type="project" value="TreeGrafter"/>
</dbReference>
<dbReference type="Pfam" id="PF10516">
    <property type="entry name" value="SHNi-TPR"/>
    <property type="match status" value="1"/>
</dbReference>
<dbReference type="GO" id="GO:0034080">
    <property type="term" value="P:CENP-A containing chromatin assembly"/>
    <property type="evidence" value="ECO:0007669"/>
    <property type="project" value="TreeGrafter"/>
</dbReference>
<dbReference type="InterPro" id="IPR019734">
    <property type="entry name" value="TPR_rpt"/>
</dbReference>
<dbReference type="OrthoDB" id="5587616at2759"/>
<comment type="caution">
    <text evidence="9">The sequence shown here is derived from an EMBL/GenBank/DDBJ whole genome shotgun (WGS) entry which is preliminary data.</text>
</comment>